<feature type="repeat" description="ARM" evidence="6">
    <location>
        <begin position="64"/>
        <end position="107"/>
    </location>
</feature>
<comment type="similarity">
    <text evidence="2">Belongs to the beta-catenin family.</text>
</comment>
<keyword evidence="10" id="KW-1185">Reference proteome</keyword>
<feature type="region of interest" description="Disordered" evidence="7">
    <location>
        <begin position="491"/>
        <end position="574"/>
    </location>
</feature>
<comment type="subcellular location">
    <subcellularLocation>
        <location evidence="1">Cell junction</location>
    </subcellularLocation>
</comment>
<feature type="compositionally biased region" description="Low complexity" evidence="7">
    <location>
        <begin position="258"/>
        <end position="267"/>
    </location>
</feature>
<dbReference type="STRING" id="307972.A0A2G8JHQ3"/>
<keyword evidence="4" id="KW-0130">Cell adhesion</keyword>
<name>A0A2G8JHQ3_STIJA</name>
<dbReference type="InterPro" id="IPR011989">
    <property type="entry name" value="ARM-like"/>
</dbReference>
<sequence>MQFSGLFLCVLPSFLYSGLNGIPVLVELLNNKSSEIHRSACGALRNISFGKGNEENKVAIKNANGVATLIRLLRHSQNAEIREMVTGTLWNLSSSEALKMVILDEAVRPLLKNELIPETGWDPQTNENVILQNEQPWSRIFLNCLGVIRNVSSGGIDARRRLRNCEGLIDILIHILSGAVGNRDMDTKCVEHAICIIRNLSYQTAQEIDHPDTASTKTATQDKKNQKQKAPPAGKADVFSCFSGNKKKQPSNYNSNNTTGTLGRGTLEPPSLADGDKPTGVEYMWNLGSVRVYVTLLSEASNAVTLEAAAGTIQNITAGDSRMAINVRAHVRKEKGLPIMVELLRIDNDRVVLALARALRNLAVDARNKELIGQYAMKDIVIRLPGGGSDNSVKALSMESLAAVLHLLHEVIKTNQEHANMCLWHQCHGLRNANGIDAVIGISKAGHKYPPAVIKASIMVLHTLWGFRDLRHFYRTDGFDERDFLTGVWTVKRNTTPGNPKTSTSNGKHVDSSNTLSRSSQPEMNSAPLPVNNFPSETLDSRRSDYGPGSDRGVQEKDYGYDKQDILDQRHPHEDIPLQDLHITQQDQLSDVGSYRPPVGGVPVYGR</sequence>
<evidence type="ECO:0000256" key="7">
    <source>
        <dbReference type="SAM" id="MobiDB-lite"/>
    </source>
</evidence>
<keyword evidence="3" id="KW-0677">Repeat</keyword>
<dbReference type="SMART" id="SM00185">
    <property type="entry name" value="ARM"/>
    <property type="match status" value="5"/>
</dbReference>
<evidence type="ECO:0000256" key="4">
    <source>
        <dbReference type="ARBA" id="ARBA00022889"/>
    </source>
</evidence>
<reference evidence="9 10" key="1">
    <citation type="journal article" date="2017" name="PLoS Biol.">
        <title>The sea cucumber genome provides insights into morphological evolution and visceral regeneration.</title>
        <authorList>
            <person name="Zhang X."/>
            <person name="Sun L."/>
            <person name="Yuan J."/>
            <person name="Sun Y."/>
            <person name="Gao Y."/>
            <person name="Zhang L."/>
            <person name="Li S."/>
            <person name="Dai H."/>
            <person name="Hamel J.F."/>
            <person name="Liu C."/>
            <person name="Yu Y."/>
            <person name="Liu S."/>
            <person name="Lin W."/>
            <person name="Guo K."/>
            <person name="Jin S."/>
            <person name="Xu P."/>
            <person name="Storey K.B."/>
            <person name="Huan P."/>
            <person name="Zhang T."/>
            <person name="Zhou Y."/>
            <person name="Zhang J."/>
            <person name="Lin C."/>
            <person name="Li X."/>
            <person name="Xing L."/>
            <person name="Huo D."/>
            <person name="Sun M."/>
            <person name="Wang L."/>
            <person name="Mercier A."/>
            <person name="Li F."/>
            <person name="Yang H."/>
            <person name="Xiang J."/>
        </authorList>
    </citation>
    <scope>NUCLEOTIDE SEQUENCE [LARGE SCALE GENOMIC DNA]</scope>
    <source>
        <strain evidence="9">Shaxun</strain>
        <tissue evidence="9">Muscle</tissue>
    </source>
</reference>
<dbReference type="OrthoDB" id="3245100at2759"/>
<dbReference type="InterPro" id="IPR028435">
    <property type="entry name" value="Plakophilin/d_Catenin"/>
</dbReference>
<gene>
    <name evidence="9" type="ORF">BSL78_27910</name>
</gene>
<feature type="chain" id="PRO_5013546667" evidence="8">
    <location>
        <begin position="22"/>
        <end position="607"/>
    </location>
</feature>
<evidence type="ECO:0000256" key="3">
    <source>
        <dbReference type="ARBA" id="ARBA00022737"/>
    </source>
</evidence>
<dbReference type="AlphaFoldDB" id="A0A2G8JHQ3"/>
<dbReference type="EMBL" id="MRZV01001941">
    <property type="protein sequence ID" value="PIK35273.1"/>
    <property type="molecule type" value="Genomic_DNA"/>
</dbReference>
<dbReference type="GO" id="GO:0098609">
    <property type="term" value="P:cell-cell adhesion"/>
    <property type="evidence" value="ECO:0007669"/>
    <property type="project" value="InterPro"/>
</dbReference>
<dbReference type="PANTHER" id="PTHR10372:SF27">
    <property type="entry name" value="ADHERENS JUNCTION PROTEIN P120"/>
    <property type="match status" value="1"/>
</dbReference>
<evidence type="ECO:0000256" key="1">
    <source>
        <dbReference type="ARBA" id="ARBA00004282"/>
    </source>
</evidence>
<evidence type="ECO:0000256" key="2">
    <source>
        <dbReference type="ARBA" id="ARBA00005462"/>
    </source>
</evidence>
<evidence type="ECO:0000256" key="8">
    <source>
        <dbReference type="SAM" id="SignalP"/>
    </source>
</evidence>
<accession>A0A2G8JHQ3</accession>
<evidence type="ECO:0000313" key="10">
    <source>
        <dbReference type="Proteomes" id="UP000230750"/>
    </source>
</evidence>
<dbReference type="GO" id="GO:0005912">
    <property type="term" value="C:adherens junction"/>
    <property type="evidence" value="ECO:0007669"/>
    <property type="project" value="TreeGrafter"/>
</dbReference>
<feature type="region of interest" description="Disordered" evidence="7">
    <location>
        <begin position="587"/>
        <end position="607"/>
    </location>
</feature>
<feature type="compositionally biased region" description="Polar residues" evidence="7">
    <location>
        <begin position="492"/>
        <end position="524"/>
    </location>
</feature>
<keyword evidence="5" id="KW-0965">Cell junction</keyword>
<dbReference type="Gene3D" id="1.25.10.10">
    <property type="entry name" value="Leucine-rich Repeat Variant"/>
    <property type="match status" value="1"/>
</dbReference>
<dbReference type="Pfam" id="PF00514">
    <property type="entry name" value="Arm"/>
    <property type="match status" value="3"/>
</dbReference>
<dbReference type="GO" id="GO:0005737">
    <property type="term" value="C:cytoplasm"/>
    <property type="evidence" value="ECO:0007669"/>
    <property type="project" value="TreeGrafter"/>
</dbReference>
<evidence type="ECO:0000256" key="6">
    <source>
        <dbReference type="PROSITE-ProRule" id="PRU00259"/>
    </source>
</evidence>
<feature type="non-terminal residue" evidence="9">
    <location>
        <position position="607"/>
    </location>
</feature>
<dbReference type="PROSITE" id="PS50176">
    <property type="entry name" value="ARM_REPEAT"/>
    <property type="match status" value="3"/>
</dbReference>
<evidence type="ECO:0000256" key="5">
    <source>
        <dbReference type="ARBA" id="ARBA00022949"/>
    </source>
</evidence>
<evidence type="ECO:0000313" key="9">
    <source>
        <dbReference type="EMBL" id="PIK35273.1"/>
    </source>
</evidence>
<keyword evidence="8" id="KW-0732">Signal</keyword>
<feature type="compositionally biased region" description="Basic and acidic residues" evidence="7">
    <location>
        <begin position="553"/>
        <end position="574"/>
    </location>
</feature>
<feature type="region of interest" description="Disordered" evidence="7">
    <location>
        <begin position="211"/>
        <end position="275"/>
    </location>
</feature>
<dbReference type="SUPFAM" id="SSF48371">
    <property type="entry name" value="ARM repeat"/>
    <property type="match status" value="1"/>
</dbReference>
<dbReference type="InterPro" id="IPR016024">
    <property type="entry name" value="ARM-type_fold"/>
</dbReference>
<organism evidence="9 10">
    <name type="scientific">Stichopus japonicus</name>
    <name type="common">Sea cucumber</name>
    <dbReference type="NCBI Taxonomy" id="307972"/>
    <lineage>
        <taxon>Eukaryota</taxon>
        <taxon>Metazoa</taxon>
        <taxon>Echinodermata</taxon>
        <taxon>Eleutherozoa</taxon>
        <taxon>Echinozoa</taxon>
        <taxon>Holothuroidea</taxon>
        <taxon>Aspidochirotacea</taxon>
        <taxon>Aspidochirotida</taxon>
        <taxon>Stichopodidae</taxon>
        <taxon>Apostichopus</taxon>
    </lineage>
</organism>
<protein>
    <submittedName>
        <fullName evidence="9">Putative catenin delta-2 isoform 2</fullName>
    </submittedName>
</protein>
<dbReference type="Proteomes" id="UP000230750">
    <property type="component" value="Unassembled WGS sequence"/>
</dbReference>
<feature type="repeat" description="ARM" evidence="6">
    <location>
        <begin position="335"/>
        <end position="372"/>
    </location>
</feature>
<comment type="caution">
    <text evidence="9">The sequence shown here is derived from an EMBL/GenBank/DDBJ whole genome shotgun (WGS) entry which is preliminary data.</text>
</comment>
<dbReference type="GO" id="GO:0005886">
    <property type="term" value="C:plasma membrane"/>
    <property type="evidence" value="ECO:0007669"/>
    <property type="project" value="TreeGrafter"/>
</dbReference>
<dbReference type="InterPro" id="IPR000225">
    <property type="entry name" value="Armadillo"/>
</dbReference>
<dbReference type="PANTHER" id="PTHR10372">
    <property type="entry name" value="PLAKOPHILLIN-RELATED"/>
    <property type="match status" value="1"/>
</dbReference>
<proteinExistence type="inferred from homology"/>
<dbReference type="GO" id="GO:0005634">
    <property type="term" value="C:nucleus"/>
    <property type="evidence" value="ECO:0007669"/>
    <property type="project" value="TreeGrafter"/>
</dbReference>
<feature type="signal peptide" evidence="8">
    <location>
        <begin position="1"/>
        <end position="21"/>
    </location>
</feature>
<feature type="repeat" description="ARM" evidence="6">
    <location>
        <begin position="20"/>
        <end position="55"/>
    </location>
</feature>